<feature type="region of interest" description="Disordered" evidence="1">
    <location>
        <begin position="91"/>
        <end position="117"/>
    </location>
</feature>
<feature type="compositionally biased region" description="Polar residues" evidence="1">
    <location>
        <begin position="97"/>
        <end position="117"/>
    </location>
</feature>
<protein>
    <submittedName>
        <fullName evidence="2">Uncharacterized protein</fullName>
    </submittedName>
</protein>
<reference evidence="2" key="1">
    <citation type="submission" date="2021-05" db="EMBL/GenBank/DDBJ databases">
        <authorList>
            <person name="Alioto T."/>
            <person name="Alioto T."/>
            <person name="Gomez Garrido J."/>
        </authorList>
    </citation>
    <scope>NUCLEOTIDE SEQUENCE</scope>
</reference>
<dbReference type="EMBL" id="HBUF01249001">
    <property type="protein sequence ID" value="CAG6679425.1"/>
    <property type="molecule type" value="Transcribed_RNA"/>
</dbReference>
<name>A0A8D8T2Z7_9HEMI</name>
<evidence type="ECO:0000256" key="1">
    <source>
        <dbReference type="SAM" id="MobiDB-lite"/>
    </source>
</evidence>
<sequence length="117" mass="13623">MLEGLPAVKYGVLQSYVTRLLKQLFDDTLAVRFSLTGRGGKLVFQRRKSYHIVRELCRKKYPDHMDKDFKDHLSNWFSQAKVRQSRAQLLLERQQEGENQLSPTRRTPGSPPFSAND</sequence>
<dbReference type="AlphaFoldDB" id="A0A8D8T2Z7"/>
<evidence type="ECO:0000313" key="2">
    <source>
        <dbReference type="EMBL" id="CAG6679426.1"/>
    </source>
</evidence>
<proteinExistence type="predicted"/>
<accession>A0A8D8T2Z7</accession>
<organism evidence="2">
    <name type="scientific">Cacopsylla melanoneura</name>
    <dbReference type="NCBI Taxonomy" id="428564"/>
    <lineage>
        <taxon>Eukaryota</taxon>
        <taxon>Metazoa</taxon>
        <taxon>Ecdysozoa</taxon>
        <taxon>Arthropoda</taxon>
        <taxon>Hexapoda</taxon>
        <taxon>Insecta</taxon>
        <taxon>Pterygota</taxon>
        <taxon>Neoptera</taxon>
        <taxon>Paraneoptera</taxon>
        <taxon>Hemiptera</taxon>
        <taxon>Sternorrhyncha</taxon>
        <taxon>Psylloidea</taxon>
        <taxon>Psyllidae</taxon>
        <taxon>Psyllinae</taxon>
        <taxon>Cacopsylla</taxon>
    </lineage>
</organism>
<dbReference type="EMBL" id="HBUF01249002">
    <property type="protein sequence ID" value="CAG6679426.1"/>
    <property type="molecule type" value="Transcribed_RNA"/>
</dbReference>